<feature type="region of interest" description="Disordered" evidence="1">
    <location>
        <begin position="1"/>
        <end position="21"/>
    </location>
</feature>
<reference evidence="3 4" key="1">
    <citation type="submission" date="2017-10" db="EMBL/GenBank/DDBJ databases">
        <title>Bifidobacterium genomics.</title>
        <authorList>
            <person name="Lugli G.A."/>
            <person name="Milani C."/>
            <person name="Mancabelli L."/>
        </authorList>
    </citation>
    <scope>NUCLEOTIDE SEQUENCE [LARGE SCALE GENOMIC DNA]</scope>
    <source>
        <strain evidence="3 4">1542B</strain>
    </source>
</reference>
<feature type="transmembrane region" description="Helical" evidence="2">
    <location>
        <begin position="58"/>
        <end position="80"/>
    </location>
</feature>
<keyword evidence="2" id="KW-0812">Transmembrane</keyword>
<name>A0A2N3QGF8_9BIFI</name>
<accession>A0A2N3QGF8</accession>
<protein>
    <submittedName>
        <fullName evidence="3">Uncharacterized protein</fullName>
    </submittedName>
</protein>
<dbReference type="EMBL" id="PCGY01000018">
    <property type="protein sequence ID" value="PKU90245.1"/>
    <property type="molecule type" value="Genomic_DNA"/>
</dbReference>
<gene>
    <name evidence="3" type="ORF">CQR47_1491</name>
</gene>
<evidence type="ECO:0000313" key="4">
    <source>
        <dbReference type="Proteomes" id="UP000233727"/>
    </source>
</evidence>
<keyword evidence="2" id="KW-0472">Membrane</keyword>
<sequence length="267" mass="30081">MMNESFGRAGYGEVSNQERQSADTLIGDDSQPIHIEFPRMQQTAQREWRQAADENRNAYKIPIAAAVTVTIAWMIASVFVNRFARSIMFGITPIGFAAITVLVALRWRKQPEIYTRARMWVLRFGAIVTVLCAVLFMPSAVRHLLDIPYLDMPKRVVITKPSVSHEEGTWHGTTEAVNDLLDHTPESYYVQAQATLQHLYPQKYRIGKQDFLTCQEAMNTRGEASEHDDGTWYGVLDYLPHSKESVSLKCTVGTPPSDGSLETTLAD</sequence>
<keyword evidence="2" id="KW-1133">Transmembrane helix</keyword>
<evidence type="ECO:0000313" key="3">
    <source>
        <dbReference type="EMBL" id="PKU90245.1"/>
    </source>
</evidence>
<dbReference type="AlphaFoldDB" id="A0A2N3QGF8"/>
<evidence type="ECO:0000256" key="1">
    <source>
        <dbReference type="SAM" id="MobiDB-lite"/>
    </source>
</evidence>
<feature type="transmembrane region" description="Helical" evidence="2">
    <location>
        <begin position="120"/>
        <end position="141"/>
    </location>
</feature>
<evidence type="ECO:0000256" key="2">
    <source>
        <dbReference type="SAM" id="Phobius"/>
    </source>
</evidence>
<dbReference type="GeneID" id="78110429"/>
<feature type="transmembrane region" description="Helical" evidence="2">
    <location>
        <begin position="86"/>
        <end position="108"/>
    </location>
</feature>
<dbReference type="RefSeq" id="WP_101452565.1">
    <property type="nucleotide sequence ID" value="NZ_PCGX01000011.1"/>
</dbReference>
<proteinExistence type="predicted"/>
<comment type="caution">
    <text evidence="3">The sequence shown here is derived from an EMBL/GenBank/DDBJ whole genome shotgun (WGS) entry which is preliminary data.</text>
</comment>
<dbReference type="Proteomes" id="UP000233727">
    <property type="component" value="Unassembled WGS sequence"/>
</dbReference>
<organism evidence="3 4">
    <name type="scientific">Bifidobacterium thermophilum</name>
    <dbReference type="NCBI Taxonomy" id="33905"/>
    <lineage>
        <taxon>Bacteria</taxon>
        <taxon>Bacillati</taxon>
        <taxon>Actinomycetota</taxon>
        <taxon>Actinomycetes</taxon>
        <taxon>Bifidobacteriales</taxon>
        <taxon>Bifidobacteriaceae</taxon>
        <taxon>Bifidobacterium</taxon>
    </lineage>
</organism>